<organism evidence="1 2">
    <name type="scientific">Bacteroides pyogenes JCM 6292</name>
    <dbReference type="NCBI Taxonomy" id="1235809"/>
    <lineage>
        <taxon>Bacteria</taxon>
        <taxon>Pseudomonadati</taxon>
        <taxon>Bacteroidota</taxon>
        <taxon>Bacteroidia</taxon>
        <taxon>Bacteroidales</taxon>
        <taxon>Bacteroidaceae</taxon>
        <taxon>Bacteroides</taxon>
    </lineage>
</organism>
<proteinExistence type="predicted"/>
<sequence>METGEIVGRNLCRHPALRCCVRTAIVSRDHACLCGIPCDAGDKRTVADAIPGPIIDIWQQDLN</sequence>
<dbReference type="EMBL" id="BAIQ01000083">
    <property type="protein sequence ID" value="GAE17253.1"/>
    <property type="molecule type" value="Genomic_DNA"/>
</dbReference>
<comment type="caution">
    <text evidence="1">The sequence shown here is derived from an EMBL/GenBank/DDBJ whole genome shotgun (WGS) entry which is preliminary data.</text>
</comment>
<evidence type="ECO:0000313" key="1">
    <source>
        <dbReference type="EMBL" id="GAE17253.1"/>
    </source>
</evidence>
<reference evidence="1 2" key="1">
    <citation type="journal article" date="2014" name="Genome Announc.">
        <title>Draft Genome Sequences of Three Strains of Bacteroides pyogenes Isolated from a Cat and Swine.</title>
        <authorList>
            <person name="Sakamoto M."/>
            <person name="Oshima K."/>
            <person name="Suda W."/>
            <person name="Kitamura K."/>
            <person name="Iida T."/>
            <person name="Hattori M."/>
            <person name="Ohkuma M."/>
        </authorList>
    </citation>
    <scope>NUCLEOTIDE SEQUENCE [LARGE SCALE GENOMIC DNA]</scope>
    <source>
        <strain evidence="1 2">JCM 6292</strain>
    </source>
</reference>
<gene>
    <name evidence="1" type="ORF">JCM6292_3839</name>
</gene>
<dbReference type="Proteomes" id="UP000018861">
    <property type="component" value="Unassembled WGS sequence"/>
</dbReference>
<evidence type="ECO:0000313" key="2">
    <source>
        <dbReference type="Proteomes" id="UP000018861"/>
    </source>
</evidence>
<protein>
    <submittedName>
        <fullName evidence="1">Uncharacterized protein</fullName>
    </submittedName>
</protein>
<name>W4PCY5_9BACE</name>
<dbReference type="AlphaFoldDB" id="W4PCY5"/>
<accession>W4PCY5</accession>